<proteinExistence type="predicted"/>
<gene>
    <name evidence="1" type="ORF">COV87_01195</name>
</gene>
<evidence type="ECO:0000313" key="1">
    <source>
        <dbReference type="EMBL" id="PIQ71832.1"/>
    </source>
</evidence>
<evidence type="ECO:0008006" key="3">
    <source>
        <dbReference type="Google" id="ProtNLM"/>
    </source>
</evidence>
<dbReference type="Gene3D" id="3.90.1580.10">
    <property type="entry name" value="paralog of FGE (formylglycine-generating enzyme)"/>
    <property type="match status" value="1"/>
</dbReference>
<accession>A0A2H0KKQ5</accession>
<dbReference type="InterPro" id="IPR042095">
    <property type="entry name" value="SUMF_sf"/>
</dbReference>
<comment type="caution">
    <text evidence="1">The sequence shown here is derived from an EMBL/GenBank/DDBJ whole genome shotgun (WGS) entry which is preliminary data.</text>
</comment>
<sequence length="403" mass="42977">MVLVKEVYFYMWRIKRYLFEPRFRFSRFQFNLAALLFAVFGFVFATYFAAIKLPFVFALNDTTKTWTFNTANAGNYTYDSALVTVDDSGARPVTGVNKIINPAFSSDTSSWSLAAVSGSTTPAGWVIVPGNSTYSTTDFLAMKYEAKCAATSDLTTGLIAPDSGYHTYSDSGTPCTATNIKGVVSVASGYPIANISQTNSIARCAAVTVAGGAAHLITNNEWMTVARNAEAQAGNWSLGSVGSGYLFAGHNDNAPALAMVASTTDTGNNACAYTDTAGTTEAPANCPTNTANNTSGTAGNQKRVFTLSNGSYVWDVAGNVWEWTNDTIQGKDQPTSGTPGFNWREFTALTTYGTLTYDKVRPLATAYDATYGVGRIYSDGTVSNTTVYGFLRGGGWGDVHLTA</sequence>
<name>A0A2H0KKQ5_9BACT</name>
<dbReference type="Proteomes" id="UP000229497">
    <property type="component" value="Unassembled WGS sequence"/>
</dbReference>
<organism evidence="1 2">
    <name type="scientific">Candidatus Roizmanbacteria bacterium CG11_big_fil_rev_8_21_14_0_20_37_16</name>
    <dbReference type="NCBI Taxonomy" id="1974857"/>
    <lineage>
        <taxon>Bacteria</taxon>
        <taxon>Candidatus Roizmaniibacteriota</taxon>
    </lineage>
</organism>
<protein>
    <recommendedName>
        <fullName evidence="3">Sulfatase-modifying factor enzyme domain-containing protein</fullName>
    </recommendedName>
</protein>
<dbReference type="AlphaFoldDB" id="A0A2H0KKQ5"/>
<reference evidence="1 2" key="1">
    <citation type="submission" date="2017-09" db="EMBL/GenBank/DDBJ databases">
        <title>Depth-based differentiation of microbial function through sediment-hosted aquifers and enrichment of novel symbionts in the deep terrestrial subsurface.</title>
        <authorList>
            <person name="Probst A.J."/>
            <person name="Ladd B."/>
            <person name="Jarett J.K."/>
            <person name="Geller-Mcgrath D.E."/>
            <person name="Sieber C.M."/>
            <person name="Emerson J.B."/>
            <person name="Anantharaman K."/>
            <person name="Thomas B.C."/>
            <person name="Malmstrom R."/>
            <person name="Stieglmeier M."/>
            <person name="Klingl A."/>
            <person name="Woyke T."/>
            <person name="Ryan C.M."/>
            <person name="Banfield J.F."/>
        </authorList>
    </citation>
    <scope>NUCLEOTIDE SEQUENCE [LARGE SCALE GENOMIC DNA]</scope>
    <source>
        <strain evidence="1">CG11_big_fil_rev_8_21_14_0_20_37_16</strain>
    </source>
</reference>
<evidence type="ECO:0000313" key="2">
    <source>
        <dbReference type="Proteomes" id="UP000229497"/>
    </source>
</evidence>
<dbReference type="EMBL" id="PCVK01000033">
    <property type="protein sequence ID" value="PIQ71832.1"/>
    <property type="molecule type" value="Genomic_DNA"/>
</dbReference>